<dbReference type="AlphaFoldDB" id="A0AAD7IVY6"/>
<accession>A0AAD7IVY6</accession>
<organism evidence="2 3">
    <name type="scientific">Mycena maculata</name>
    <dbReference type="NCBI Taxonomy" id="230809"/>
    <lineage>
        <taxon>Eukaryota</taxon>
        <taxon>Fungi</taxon>
        <taxon>Dikarya</taxon>
        <taxon>Basidiomycota</taxon>
        <taxon>Agaricomycotina</taxon>
        <taxon>Agaricomycetes</taxon>
        <taxon>Agaricomycetidae</taxon>
        <taxon>Agaricales</taxon>
        <taxon>Marasmiineae</taxon>
        <taxon>Mycenaceae</taxon>
        <taxon>Mycena</taxon>
    </lineage>
</organism>
<dbReference type="Proteomes" id="UP001215280">
    <property type="component" value="Unassembled WGS sequence"/>
</dbReference>
<protein>
    <submittedName>
        <fullName evidence="2">Uncharacterized protein</fullName>
    </submittedName>
</protein>
<feature type="region of interest" description="Disordered" evidence="1">
    <location>
        <begin position="539"/>
        <end position="595"/>
    </location>
</feature>
<name>A0AAD7IVY6_9AGAR</name>
<gene>
    <name evidence="2" type="ORF">DFH07DRAFT_941871</name>
</gene>
<evidence type="ECO:0000256" key="1">
    <source>
        <dbReference type="SAM" id="MobiDB-lite"/>
    </source>
</evidence>
<proteinExistence type="predicted"/>
<reference evidence="2" key="1">
    <citation type="submission" date="2023-03" db="EMBL/GenBank/DDBJ databases">
        <title>Massive genome expansion in bonnet fungi (Mycena s.s.) driven by repeated elements and novel gene families across ecological guilds.</title>
        <authorList>
            <consortium name="Lawrence Berkeley National Laboratory"/>
            <person name="Harder C.B."/>
            <person name="Miyauchi S."/>
            <person name="Viragh M."/>
            <person name="Kuo A."/>
            <person name="Thoen E."/>
            <person name="Andreopoulos B."/>
            <person name="Lu D."/>
            <person name="Skrede I."/>
            <person name="Drula E."/>
            <person name="Henrissat B."/>
            <person name="Morin E."/>
            <person name="Kohler A."/>
            <person name="Barry K."/>
            <person name="LaButti K."/>
            <person name="Morin E."/>
            <person name="Salamov A."/>
            <person name="Lipzen A."/>
            <person name="Mereny Z."/>
            <person name="Hegedus B."/>
            <person name="Baldrian P."/>
            <person name="Stursova M."/>
            <person name="Weitz H."/>
            <person name="Taylor A."/>
            <person name="Grigoriev I.V."/>
            <person name="Nagy L.G."/>
            <person name="Martin F."/>
            <person name="Kauserud H."/>
        </authorList>
    </citation>
    <scope>NUCLEOTIDE SEQUENCE</scope>
    <source>
        <strain evidence="2">CBHHK188m</strain>
    </source>
</reference>
<dbReference type="EMBL" id="JARJLG010000082">
    <property type="protein sequence ID" value="KAJ7750416.1"/>
    <property type="molecule type" value="Genomic_DNA"/>
</dbReference>
<sequence length="595" mass="65872">MAQHLLETVRKGYLSDPPDISLYHLMGKDRDGLNLYRTTRGTNSLEGGFHKNASPELAECLLLNWISRHNTKVGFYNCSGKKYQGHFDKCTRDEIVELAVAVNSTASFPLPRVLSTRIATSETIGILPISTSLAADLNITTIPRKPVTGVPHHRDIPVHTMTRLSTKPTNQYHYLQLRQRTLAAVLPVHTHQEYMTFKRHINQHDFRKGAKEYPPHEQWKAVDFDKFAKFWNQLVGSQSRAITESNQRLYYRLPLQLEAHHKKTLLWNSECSTLADGVNFASRKPLLDILNSDENYVDVLPAIPLSDGEIDTSITGPELDPNSFNPMATLPASGDHGLEEMLGLDDMLSLQDMISNSPPIITSAAPPIHPAVHQTFLPGPLPVAIGPKKTPDRTRSAFGLHRYRGSVFPALAASTERPISTQPRASRTCDKAQGSFVVKQPLLGKQQLLDKQPKGKIMGMMYKHIEHRVSAESTPTAVTQGCRLALVATRPRVYVDWVQNLTPKEERETSGISGRGRKSGASGRRPEVLLSAVLATPQLGRVPEGVQSDPEEASRSEQTPLEPNANVTDFVEAIHIPDGTRVTGSVPEGGRGNRD</sequence>
<comment type="caution">
    <text evidence="2">The sequence shown here is derived from an EMBL/GenBank/DDBJ whole genome shotgun (WGS) entry which is preliminary data.</text>
</comment>
<feature type="compositionally biased region" description="Polar residues" evidence="1">
    <location>
        <begin position="556"/>
        <end position="567"/>
    </location>
</feature>
<evidence type="ECO:0000313" key="2">
    <source>
        <dbReference type="EMBL" id="KAJ7750416.1"/>
    </source>
</evidence>
<evidence type="ECO:0000313" key="3">
    <source>
        <dbReference type="Proteomes" id="UP001215280"/>
    </source>
</evidence>
<keyword evidence="3" id="KW-1185">Reference proteome</keyword>
<feature type="region of interest" description="Disordered" evidence="1">
    <location>
        <begin position="504"/>
        <end position="526"/>
    </location>
</feature>